<dbReference type="InterPro" id="IPR006020">
    <property type="entry name" value="PTB/PI_dom"/>
</dbReference>
<dbReference type="InterPro" id="IPR011993">
    <property type="entry name" value="PH-like_dom_sf"/>
</dbReference>
<keyword evidence="7" id="KW-0753">Steroid metabolism</keyword>
<sequence>MDALKSAGRAIIKSPGVPRHTWGTSKHEKLPENWTDTKETLLEGMVFNVKYLGMTLVGQPKGEDMASAAIRRIVATARAGAKKFRKVTLTVSPKGIVITDTETTDLIENVSIYRISYCTADKTQDKVFAYVSQSQFNETLECHAFLCQKKKIAQAVTLTVAQAFKVALDLWEIAQEGKFPEQRGNDSGTYVYTQHFVDIKLSEQDYNLKHFERGLSPIVVSQQDVEDGLEDAFSR</sequence>
<dbReference type="SMART" id="SM00462">
    <property type="entry name" value="PTB"/>
    <property type="match status" value="1"/>
</dbReference>
<protein>
    <submittedName>
        <fullName evidence="9">Low density lipoprotein receptor adapter protein 1-like</fullName>
    </submittedName>
</protein>
<dbReference type="PANTHER" id="PTHR11232:SF81">
    <property type="entry name" value="PID DOMAIN-CONTAINING PROTEIN"/>
    <property type="match status" value="1"/>
</dbReference>
<proteinExistence type="predicted"/>
<evidence type="ECO:0000256" key="1">
    <source>
        <dbReference type="ARBA" id="ARBA00004496"/>
    </source>
</evidence>
<evidence type="ECO:0000256" key="4">
    <source>
        <dbReference type="ARBA" id="ARBA00022583"/>
    </source>
</evidence>
<comment type="subcellular location">
    <subcellularLocation>
        <location evidence="1">Cytoplasm</location>
    </subcellularLocation>
</comment>
<feature type="domain" description="PID" evidence="8">
    <location>
        <begin position="44"/>
        <end position="169"/>
    </location>
</feature>
<dbReference type="FunFam" id="2.30.29.30:FF:000137">
    <property type="entry name" value="Low density lipoprotein receptor adapter protein 1"/>
    <property type="match status" value="1"/>
</dbReference>
<dbReference type="InterPro" id="IPR051133">
    <property type="entry name" value="Adapter_Engulfment-Domain"/>
</dbReference>
<dbReference type="GeneTree" id="ENSGT00940000165540"/>
<dbReference type="Ensembl" id="ENSPNYT00000009475.1">
    <property type="protein sequence ID" value="ENSPNYP00000009261.1"/>
    <property type="gene ID" value="ENSPNYG00000007005.1"/>
</dbReference>
<keyword evidence="5" id="KW-0443">Lipid metabolism</keyword>
<dbReference type="AlphaFoldDB" id="A0A3B4FJA4"/>
<keyword evidence="6" id="KW-1207">Sterol metabolism</keyword>
<dbReference type="PROSITE" id="PS01179">
    <property type="entry name" value="PID"/>
    <property type="match status" value="1"/>
</dbReference>
<evidence type="ECO:0000256" key="3">
    <source>
        <dbReference type="ARBA" id="ARBA00022548"/>
    </source>
</evidence>
<evidence type="ECO:0000256" key="7">
    <source>
        <dbReference type="ARBA" id="ARBA00023221"/>
    </source>
</evidence>
<keyword evidence="3" id="KW-0153">Cholesterol metabolism</keyword>
<keyword evidence="4" id="KW-0254">Endocytosis</keyword>
<evidence type="ECO:0000256" key="2">
    <source>
        <dbReference type="ARBA" id="ARBA00022490"/>
    </source>
</evidence>
<dbReference type="GO" id="GO:0005737">
    <property type="term" value="C:cytoplasm"/>
    <property type="evidence" value="ECO:0007669"/>
    <property type="project" value="UniProtKB-SubCell"/>
</dbReference>
<reference evidence="9" key="1">
    <citation type="submission" date="2023-09" db="UniProtKB">
        <authorList>
            <consortium name="Ensembl"/>
        </authorList>
    </citation>
    <scope>IDENTIFICATION</scope>
</reference>
<dbReference type="GO" id="GO:0008203">
    <property type="term" value="P:cholesterol metabolic process"/>
    <property type="evidence" value="ECO:0007669"/>
    <property type="project" value="UniProtKB-KW"/>
</dbReference>
<evidence type="ECO:0000313" key="9">
    <source>
        <dbReference type="Ensembl" id="ENSPNYP00000009261.1"/>
    </source>
</evidence>
<keyword evidence="2" id="KW-0963">Cytoplasm</keyword>
<dbReference type="PANTHER" id="PTHR11232">
    <property type="entry name" value="PHOSPHOTYROSINE INTERACTION DOMAIN-CONTAINING FAMILY MEMBER"/>
    <property type="match status" value="1"/>
</dbReference>
<evidence type="ECO:0000259" key="8">
    <source>
        <dbReference type="PROSITE" id="PS01179"/>
    </source>
</evidence>
<name>A0A3B4FJA4_9CICH</name>
<evidence type="ECO:0000256" key="5">
    <source>
        <dbReference type="ARBA" id="ARBA00023098"/>
    </source>
</evidence>
<dbReference type="SUPFAM" id="SSF50729">
    <property type="entry name" value="PH domain-like"/>
    <property type="match status" value="1"/>
</dbReference>
<organism evidence="9">
    <name type="scientific">Pundamilia nyererei</name>
    <dbReference type="NCBI Taxonomy" id="303518"/>
    <lineage>
        <taxon>Eukaryota</taxon>
        <taxon>Metazoa</taxon>
        <taxon>Chordata</taxon>
        <taxon>Craniata</taxon>
        <taxon>Vertebrata</taxon>
        <taxon>Euteleostomi</taxon>
        <taxon>Actinopterygii</taxon>
        <taxon>Neopterygii</taxon>
        <taxon>Teleostei</taxon>
        <taxon>Neoteleostei</taxon>
        <taxon>Acanthomorphata</taxon>
        <taxon>Ovalentaria</taxon>
        <taxon>Cichlomorphae</taxon>
        <taxon>Cichliformes</taxon>
        <taxon>Cichlidae</taxon>
        <taxon>African cichlids</taxon>
        <taxon>Pseudocrenilabrinae</taxon>
        <taxon>Haplochromini</taxon>
        <taxon>Pundamilia</taxon>
    </lineage>
</organism>
<accession>A0A3B4FJA4</accession>
<dbReference type="Pfam" id="PF00640">
    <property type="entry name" value="PID"/>
    <property type="match status" value="1"/>
</dbReference>
<evidence type="ECO:0000256" key="6">
    <source>
        <dbReference type="ARBA" id="ARBA00023166"/>
    </source>
</evidence>
<dbReference type="GO" id="GO:0006897">
    <property type="term" value="P:endocytosis"/>
    <property type="evidence" value="ECO:0007669"/>
    <property type="project" value="UniProtKB-KW"/>
</dbReference>
<dbReference type="CDD" id="cd13159">
    <property type="entry name" value="PTB_LDLRAP-mammal-like"/>
    <property type="match status" value="1"/>
</dbReference>
<dbReference type="Gene3D" id="2.30.29.30">
    <property type="entry name" value="Pleckstrin-homology domain (PH domain)/Phosphotyrosine-binding domain (PTB)"/>
    <property type="match status" value="1"/>
</dbReference>